<reference evidence="8" key="1">
    <citation type="submission" date="2017-02" db="EMBL/GenBank/DDBJ databases">
        <authorList>
            <person name="Varghese N."/>
            <person name="Submissions S."/>
        </authorList>
    </citation>
    <scope>NUCLEOTIDE SEQUENCE [LARGE SCALE GENOMIC DNA]</scope>
    <source>
        <strain evidence="8">DSM 22385</strain>
    </source>
</reference>
<dbReference type="AlphaFoldDB" id="A0A1T5ARD2"/>
<evidence type="ECO:0000259" key="5">
    <source>
        <dbReference type="Pfam" id="PF02631"/>
    </source>
</evidence>
<dbReference type="Gene3D" id="1.10.10.10">
    <property type="entry name" value="Winged helix-like DNA-binding domain superfamily/Winged helix DNA-binding domain"/>
    <property type="match status" value="2"/>
</dbReference>
<protein>
    <recommendedName>
        <fullName evidence="3">Regulatory protein RecX</fullName>
    </recommendedName>
</protein>
<dbReference type="InterPro" id="IPR003783">
    <property type="entry name" value="Regulatory_RecX"/>
</dbReference>
<evidence type="ECO:0000313" key="8">
    <source>
        <dbReference type="Proteomes" id="UP000189981"/>
    </source>
</evidence>
<comment type="similarity">
    <text evidence="2">Belongs to the RecX family.</text>
</comment>
<dbReference type="InterPro" id="IPR036388">
    <property type="entry name" value="WH-like_DNA-bd_sf"/>
</dbReference>
<dbReference type="Proteomes" id="UP000189981">
    <property type="component" value="Unassembled WGS sequence"/>
</dbReference>
<sequence>MRYFIDLRNEQSPPKVFSREQCKAKAESYCAYQERSQHEVRNKLYEWGLHERDVEEIISELIQSNFLNEERFALAYTLGKFRIKGWGKIKIKQALKLKKVPDKMIAKSLKSIDPDDYAARLKVLIDKKSETLHEKDHYKRRFLLSRYAASKGYEQDLIGDLLNE</sequence>
<evidence type="ECO:0000256" key="2">
    <source>
        <dbReference type="ARBA" id="ARBA00009695"/>
    </source>
</evidence>
<evidence type="ECO:0000259" key="6">
    <source>
        <dbReference type="Pfam" id="PF21982"/>
    </source>
</evidence>
<comment type="subcellular location">
    <subcellularLocation>
        <location evidence="1">Cytoplasm</location>
    </subcellularLocation>
</comment>
<dbReference type="STRING" id="572036.SAMN05661099_0954"/>
<feature type="domain" description="RecX first three-helical" evidence="6">
    <location>
        <begin position="22"/>
        <end position="61"/>
    </location>
</feature>
<evidence type="ECO:0000256" key="4">
    <source>
        <dbReference type="ARBA" id="ARBA00022490"/>
    </source>
</evidence>
<evidence type="ECO:0000256" key="3">
    <source>
        <dbReference type="ARBA" id="ARBA00018111"/>
    </source>
</evidence>
<evidence type="ECO:0000313" key="7">
    <source>
        <dbReference type="EMBL" id="SKB37439.1"/>
    </source>
</evidence>
<accession>A0A1T5ARD2</accession>
<keyword evidence="8" id="KW-1185">Reference proteome</keyword>
<dbReference type="PANTHER" id="PTHR33602:SF1">
    <property type="entry name" value="REGULATORY PROTEIN RECX FAMILY PROTEIN"/>
    <property type="match status" value="1"/>
</dbReference>
<proteinExistence type="inferred from homology"/>
<dbReference type="EMBL" id="FUYR01000001">
    <property type="protein sequence ID" value="SKB37439.1"/>
    <property type="molecule type" value="Genomic_DNA"/>
</dbReference>
<dbReference type="GO" id="GO:0006282">
    <property type="term" value="P:regulation of DNA repair"/>
    <property type="evidence" value="ECO:0007669"/>
    <property type="project" value="InterPro"/>
</dbReference>
<evidence type="ECO:0000256" key="1">
    <source>
        <dbReference type="ARBA" id="ARBA00004496"/>
    </source>
</evidence>
<dbReference type="Pfam" id="PF21982">
    <property type="entry name" value="RecX_HTH1"/>
    <property type="match status" value="1"/>
</dbReference>
<name>A0A1T5ARD2_9SPHI</name>
<feature type="domain" description="RecX second three-helical" evidence="5">
    <location>
        <begin position="68"/>
        <end position="109"/>
    </location>
</feature>
<organism evidence="7 8">
    <name type="scientific">Daejeonella lutea</name>
    <dbReference type="NCBI Taxonomy" id="572036"/>
    <lineage>
        <taxon>Bacteria</taxon>
        <taxon>Pseudomonadati</taxon>
        <taxon>Bacteroidota</taxon>
        <taxon>Sphingobacteriia</taxon>
        <taxon>Sphingobacteriales</taxon>
        <taxon>Sphingobacteriaceae</taxon>
        <taxon>Daejeonella</taxon>
    </lineage>
</organism>
<dbReference type="PANTHER" id="PTHR33602">
    <property type="entry name" value="REGULATORY PROTEIN RECX FAMILY PROTEIN"/>
    <property type="match status" value="1"/>
</dbReference>
<dbReference type="GO" id="GO:0005737">
    <property type="term" value="C:cytoplasm"/>
    <property type="evidence" value="ECO:0007669"/>
    <property type="project" value="UniProtKB-SubCell"/>
</dbReference>
<keyword evidence="4" id="KW-0963">Cytoplasm</keyword>
<gene>
    <name evidence="7" type="ORF">SAMN05661099_0954</name>
</gene>
<dbReference type="InterPro" id="IPR053926">
    <property type="entry name" value="RecX_HTH_1st"/>
</dbReference>
<dbReference type="InterPro" id="IPR053924">
    <property type="entry name" value="RecX_HTH_2nd"/>
</dbReference>
<dbReference type="Pfam" id="PF02631">
    <property type="entry name" value="RecX_HTH2"/>
    <property type="match status" value="1"/>
</dbReference>